<dbReference type="GO" id="GO:0042254">
    <property type="term" value="P:ribosome biogenesis"/>
    <property type="evidence" value="ECO:0007669"/>
    <property type="project" value="UniProtKB-UniRule"/>
</dbReference>
<dbReference type="GO" id="GO:0005739">
    <property type="term" value="C:mitochondrion"/>
    <property type="evidence" value="ECO:0007669"/>
    <property type="project" value="TreeGrafter"/>
</dbReference>
<dbReference type="PIRSF" id="PIRSF002401">
    <property type="entry name" value="GTP_bd_Obg/CgtA"/>
    <property type="match status" value="1"/>
</dbReference>
<proteinExistence type="inferred from homology"/>
<sequence length="248" mass="27483">MAEAIKCRGRIVTHLYIDVPRGTIVRTEDGAELSTLEEERDYYIAARGGAGGKGNAHFVSSADTTPRFAQEGALGEDRMLYVELKILAHVGLIGFPNAGKSTLLRAISRARPKVSPYPFTTLHPHIGMVVQYEDLEQVAVADIPGLIEGAHKNKGLGFAFLRHIERCLCLLYVIDLSLDEPWAQLDCLKYELEQYQDGLSERPNAVIGNKMDLPEAAANFKELQKRVNIPVIPISAEKKLILKNFLCI</sequence>
<dbReference type="SUPFAM" id="SSF82051">
    <property type="entry name" value="Obg GTP-binding protein N-terminal domain"/>
    <property type="match status" value="1"/>
</dbReference>
<protein>
    <recommendedName>
        <fullName evidence="9">Mitochondrial ribosome-associated GTPase 2</fullName>
    </recommendedName>
</protein>
<organism evidence="7 8">
    <name type="scientific">Dreissena polymorpha</name>
    <name type="common">Zebra mussel</name>
    <name type="synonym">Mytilus polymorpha</name>
    <dbReference type="NCBI Taxonomy" id="45954"/>
    <lineage>
        <taxon>Eukaryota</taxon>
        <taxon>Metazoa</taxon>
        <taxon>Spiralia</taxon>
        <taxon>Lophotrochozoa</taxon>
        <taxon>Mollusca</taxon>
        <taxon>Bivalvia</taxon>
        <taxon>Autobranchia</taxon>
        <taxon>Heteroconchia</taxon>
        <taxon>Euheterodonta</taxon>
        <taxon>Imparidentia</taxon>
        <taxon>Neoheterodontei</taxon>
        <taxon>Myida</taxon>
        <taxon>Dreissenoidea</taxon>
        <taxon>Dreissenidae</taxon>
        <taxon>Dreissena</taxon>
    </lineage>
</organism>
<keyword evidence="3" id="KW-0547">Nucleotide-binding</keyword>
<dbReference type="InterPro" id="IPR006169">
    <property type="entry name" value="GTP1_OBG_dom"/>
</dbReference>
<gene>
    <name evidence="7" type="ORF">DPMN_179841</name>
</gene>
<evidence type="ECO:0000256" key="3">
    <source>
        <dbReference type="ARBA" id="ARBA00022741"/>
    </source>
</evidence>
<dbReference type="CDD" id="cd01898">
    <property type="entry name" value="Obg"/>
    <property type="match status" value="1"/>
</dbReference>
<keyword evidence="8" id="KW-1185">Reference proteome</keyword>
<evidence type="ECO:0000256" key="2">
    <source>
        <dbReference type="ARBA" id="ARBA00022517"/>
    </source>
</evidence>
<dbReference type="PANTHER" id="PTHR11702:SF31">
    <property type="entry name" value="MITOCHONDRIAL RIBOSOME-ASSOCIATED GTPASE 2"/>
    <property type="match status" value="1"/>
</dbReference>
<keyword evidence="4" id="KW-0342">GTP-binding</keyword>
<dbReference type="Pfam" id="PF01018">
    <property type="entry name" value="GTP1_OBG"/>
    <property type="match status" value="1"/>
</dbReference>
<dbReference type="InterPro" id="IPR014100">
    <property type="entry name" value="GTP-bd_Obg/CgtA"/>
</dbReference>
<dbReference type="Pfam" id="PF01926">
    <property type="entry name" value="MMR_HSR1"/>
    <property type="match status" value="1"/>
</dbReference>
<dbReference type="SUPFAM" id="SSF52540">
    <property type="entry name" value="P-loop containing nucleoside triphosphate hydrolases"/>
    <property type="match status" value="1"/>
</dbReference>
<evidence type="ECO:0000313" key="8">
    <source>
        <dbReference type="Proteomes" id="UP000828390"/>
    </source>
</evidence>
<comment type="similarity">
    <text evidence="1">Belongs to the TRAFAC class OBG-HflX-like GTPase superfamily. OBG GTPase family.</text>
</comment>
<dbReference type="OrthoDB" id="347018at2759"/>
<dbReference type="AlphaFoldDB" id="A0A9D4IL52"/>
<evidence type="ECO:0000256" key="4">
    <source>
        <dbReference type="ARBA" id="ARBA00023134"/>
    </source>
</evidence>
<dbReference type="InterPro" id="IPR031167">
    <property type="entry name" value="G_OBG"/>
</dbReference>
<evidence type="ECO:0000313" key="7">
    <source>
        <dbReference type="EMBL" id="KAH3778385.1"/>
    </source>
</evidence>
<feature type="domain" description="OBG-type G" evidence="5">
    <location>
        <begin position="88"/>
        <end position="248"/>
    </location>
</feature>
<evidence type="ECO:0008006" key="9">
    <source>
        <dbReference type="Google" id="ProtNLM"/>
    </source>
</evidence>
<comment type="caution">
    <text evidence="7">The sequence shown here is derived from an EMBL/GenBank/DDBJ whole genome shotgun (WGS) entry which is preliminary data.</text>
</comment>
<accession>A0A9D4IL52</accession>
<evidence type="ECO:0000259" key="6">
    <source>
        <dbReference type="PROSITE" id="PS51883"/>
    </source>
</evidence>
<dbReference type="Gene3D" id="3.40.50.300">
    <property type="entry name" value="P-loop containing nucleotide triphosphate hydrolases"/>
    <property type="match status" value="1"/>
</dbReference>
<dbReference type="PANTHER" id="PTHR11702">
    <property type="entry name" value="DEVELOPMENTALLY REGULATED GTP-BINDING PROTEIN-RELATED"/>
    <property type="match status" value="1"/>
</dbReference>
<dbReference type="InterPro" id="IPR027417">
    <property type="entry name" value="P-loop_NTPase"/>
</dbReference>
<dbReference type="PROSITE" id="PS51710">
    <property type="entry name" value="G_OBG"/>
    <property type="match status" value="1"/>
</dbReference>
<dbReference type="PRINTS" id="PR00326">
    <property type="entry name" value="GTP1OBG"/>
</dbReference>
<dbReference type="GO" id="GO:0005525">
    <property type="term" value="F:GTP binding"/>
    <property type="evidence" value="ECO:0007669"/>
    <property type="project" value="UniProtKB-KW"/>
</dbReference>
<dbReference type="Gene3D" id="2.70.210.12">
    <property type="entry name" value="GTP1/OBG domain"/>
    <property type="match status" value="1"/>
</dbReference>
<evidence type="ECO:0000259" key="5">
    <source>
        <dbReference type="PROSITE" id="PS51710"/>
    </source>
</evidence>
<dbReference type="InterPro" id="IPR045086">
    <property type="entry name" value="OBG_GTPase"/>
</dbReference>
<evidence type="ECO:0000256" key="1">
    <source>
        <dbReference type="ARBA" id="ARBA00007699"/>
    </source>
</evidence>
<reference evidence="7" key="2">
    <citation type="submission" date="2020-11" db="EMBL/GenBank/DDBJ databases">
        <authorList>
            <person name="McCartney M.A."/>
            <person name="Auch B."/>
            <person name="Kono T."/>
            <person name="Mallez S."/>
            <person name="Becker A."/>
            <person name="Gohl D.M."/>
            <person name="Silverstein K.A.T."/>
            <person name="Koren S."/>
            <person name="Bechman K.B."/>
            <person name="Herman A."/>
            <person name="Abrahante J.E."/>
            <person name="Garbe J."/>
        </authorList>
    </citation>
    <scope>NUCLEOTIDE SEQUENCE</scope>
    <source>
        <strain evidence="7">Duluth1</strain>
        <tissue evidence="7">Whole animal</tissue>
    </source>
</reference>
<dbReference type="GO" id="GO:0000287">
    <property type="term" value="F:magnesium ion binding"/>
    <property type="evidence" value="ECO:0007669"/>
    <property type="project" value="InterPro"/>
</dbReference>
<dbReference type="InterPro" id="IPR006073">
    <property type="entry name" value="GTP-bd"/>
</dbReference>
<dbReference type="InterPro" id="IPR036726">
    <property type="entry name" value="GTP1_OBG_dom_sf"/>
</dbReference>
<dbReference type="GO" id="GO:0003924">
    <property type="term" value="F:GTPase activity"/>
    <property type="evidence" value="ECO:0007669"/>
    <property type="project" value="InterPro"/>
</dbReference>
<name>A0A9D4IL52_DREPO</name>
<dbReference type="PROSITE" id="PS51883">
    <property type="entry name" value="OBG"/>
    <property type="match status" value="1"/>
</dbReference>
<feature type="domain" description="Obg" evidence="6">
    <location>
        <begin position="1"/>
        <end position="87"/>
    </location>
</feature>
<dbReference type="Proteomes" id="UP000828390">
    <property type="component" value="Unassembled WGS sequence"/>
</dbReference>
<keyword evidence="2" id="KW-0690">Ribosome biogenesis</keyword>
<reference evidence="7" key="1">
    <citation type="journal article" date="2019" name="bioRxiv">
        <title>The Genome of the Zebra Mussel, Dreissena polymorpha: A Resource for Invasive Species Research.</title>
        <authorList>
            <person name="McCartney M.A."/>
            <person name="Auch B."/>
            <person name="Kono T."/>
            <person name="Mallez S."/>
            <person name="Zhang Y."/>
            <person name="Obille A."/>
            <person name="Becker A."/>
            <person name="Abrahante J.E."/>
            <person name="Garbe J."/>
            <person name="Badalamenti J.P."/>
            <person name="Herman A."/>
            <person name="Mangelson H."/>
            <person name="Liachko I."/>
            <person name="Sullivan S."/>
            <person name="Sone E.D."/>
            <person name="Koren S."/>
            <person name="Silverstein K.A.T."/>
            <person name="Beckman K.B."/>
            <person name="Gohl D.M."/>
        </authorList>
    </citation>
    <scope>NUCLEOTIDE SEQUENCE</scope>
    <source>
        <strain evidence="7">Duluth1</strain>
        <tissue evidence="7">Whole animal</tissue>
    </source>
</reference>
<dbReference type="EMBL" id="JAIWYP010000009">
    <property type="protein sequence ID" value="KAH3778385.1"/>
    <property type="molecule type" value="Genomic_DNA"/>
</dbReference>